<comment type="caution">
    <text evidence="1">The sequence shown here is derived from an EMBL/GenBank/DDBJ whole genome shotgun (WGS) entry which is preliminary data.</text>
</comment>
<dbReference type="Proteomes" id="UP000266861">
    <property type="component" value="Unassembled WGS sequence"/>
</dbReference>
<evidence type="ECO:0000313" key="1">
    <source>
        <dbReference type="EMBL" id="RHZ75727.1"/>
    </source>
</evidence>
<reference evidence="1 2" key="1">
    <citation type="submission" date="2018-08" db="EMBL/GenBank/DDBJ databases">
        <title>Genome and evolution of the arbuscular mycorrhizal fungus Diversispora epigaea (formerly Glomus versiforme) and its bacterial endosymbionts.</title>
        <authorList>
            <person name="Sun X."/>
            <person name="Fei Z."/>
            <person name="Harrison M."/>
        </authorList>
    </citation>
    <scope>NUCLEOTIDE SEQUENCE [LARGE SCALE GENOMIC DNA]</scope>
    <source>
        <strain evidence="1 2">IT104</strain>
    </source>
</reference>
<gene>
    <name evidence="1" type="ORF">Glove_212g222</name>
</gene>
<name>A0A397IL76_9GLOM</name>
<proteinExistence type="predicted"/>
<sequence length="80" mass="9553">MSIASLLKEHSDIKPLVHHDMNSISIEDVGNEPNQPIKMENGLDEEQETDEEFAVRMEQYNLERQRWFKVKEFHYFMGKN</sequence>
<dbReference type="AlphaFoldDB" id="A0A397IL76"/>
<protein>
    <submittedName>
        <fullName evidence="1">Uncharacterized protein</fullName>
    </submittedName>
</protein>
<evidence type="ECO:0000313" key="2">
    <source>
        <dbReference type="Proteomes" id="UP000266861"/>
    </source>
</evidence>
<accession>A0A397IL76</accession>
<dbReference type="OrthoDB" id="2483447at2759"/>
<organism evidence="1 2">
    <name type="scientific">Diversispora epigaea</name>
    <dbReference type="NCBI Taxonomy" id="1348612"/>
    <lineage>
        <taxon>Eukaryota</taxon>
        <taxon>Fungi</taxon>
        <taxon>Fungi incertae sedis</taxon>
        <taxon>Mucoromycota</taxon>
        <taxon>Glomeromycotina</taxon>
        <taxon>Glomeromycetes</taxon>
        <taxon>Diversisporales</taxon>
        <taxon>Diversisporaceae</taxon>
        <taxon>Diversispora</taxon>
    </lineage>
</organism>
<keyword evidence="2" id="KW-1185">Reference proteome</keyword>
<dbReference type="EMBL" id="PQFF01000197">
    <property type="protein sequence ID" value="RHZ75727.1"/>
    <property type="molecule type" value="Genomic_DNA"/>
</dbReference>